<accession>A0AAX2M7Y6</accession>
<evidence type="ECO:0000256" key="1">
    <source>
        <dbReference type="SAM" id="MobiDB-lite"/>
    </source>
</evidence>
<dbReference type="AlphaFoldDB" id="A0AAX2M7Y6"/>
<feature type="compositionally biased region" description="Low complexity" evidence="1">
    <location>
        <begin position="81"/>
        <end position="97"/>
    </location>
</feature>
<organism evidence="2 3">
    <name type="scientific">Chromobacterium violaceum</name>
    <dbReference type="NCBI Taxonomy" id="536"/>
    <lineage>
        <taxon>Bacteria</taxon>
        <taxon>Pseudomonadati</taxon>
        <taxon>Pseudomonadota</taxon>
        <taxon>Betaproteobacteria</taxon>
        <taxon>Neisseriales</taxon>
        <taxon>Chromobacteriaceae</taxon>
        <taxon>Chromobacterium</taxon>
    </lineage>
</organism>
<dbReference type="RefSeq" id="WP_223937990.1">
    <property type="nucleotide sequence ID" value="NZ_JBHMEH010000137.1"/>
</dbReference>
<feature type="compositionally biased region" description="Basic and acidic residues" evidence="1">
    <location>
        <begin position="65"/>
        <end position="80"/>
    </location>
</feature>
<evidence type="ECO:0000313" key="2">
    <source>
        <dbReference type="EMBL" id="SUX32577.1"/>
    </source>
</evidence>
<dbReference type="EMBL" id="UIGR01000001">
    <property type="protein sequence ID" value="SUX32577.1"/>
    <property type="molecule type" value="Genomic_DNA"/>
</dbReference>
<comment type="caution">
    <text evidence="2">The sequence shown here is derived from an EMBL/GenBank/DDBJ whole genome shotgun (WGS) entry which is preliminary data.</text>
</comment>
<feature type="region of interest" description="Disordered" evidence="1">
    <location>
        <begin position="65"/>
        <end position="97"/>
    </location>
</feature>
<name>A0AAX2M7Y6_CHRVL</name>
<gene>
    <name evidence="2" type="ORF">NCTC8684_01657</name>
</gene>
<reference evidence="2 3" key="1">
    <citation type="submission" date="2018-06" db="EMBL/GenBank/DDBJ databases">
        <authorList>
            <consortium name="Pathogen Informatics"/>
            <person name="Doyle S."/>
        </authorList>
    </citation>
    <scope>NUCLEOTIDE SEQUENCE [LARGE SCALE GENOMIC DNA]</scope>
    <source>
        <strain evidence="2 3">NCTC8684</strain>
    </source>
</reference>
<protein>
    <submittedName>
        <fullName evidence="2">Uncharacterized protein</fullName>
    </submittedName>
</protein>
<proteinExistence type="predicted"/>
<sequence>MNQSGSPTSFNDEIDFTVSNTFNWSLEGTAQLTFGGSASAAMTVELQQSLASSLAQTMANTHIDHNHQNDVGTEDRHETETVTTTTTTETGTGSATGTGEVDAQLLLGITGSVSGSLTTSWASNSAISGDIAAASRVETMVTQRRQIRQYIYQLPIDVAGYVALHYPLPIPVGDSPPQDPSAAKVNVIARNIVYLNNLLPAGQSYRSMGIAGTVSALAVEHTVFASEPISAANSALNIALPHFL</sequence>
<dbReference type="Proteomes" id="UP000254029">
    <property type="component" value="Unassembled WGS sequence"/>
</dbReference>
<evidence type="ECO:0000313" key="3">
    <source>
        <dbReference type="Proteomes" id="UP000254029"/>
    </source>
</evidence>